<reference evidence="1 2" key="2">
    <citation type="submission" date="2024-02" db="EMBL/GenBank/DDBJ databases">
        <title>The Genome Sequence of Enterococcus diestrammenae JM9A.</title>
        <authorList>
            <person name="Earl A."/>
            <person name="Manson A."/>
            <person name="Gilmore M."/>
            <person name="Sanders J."/>
            <person name="Shea T."/>
            <person name="Howe W."/>
            <person name="Livny J."/>
            <person name="Cuomo C."/>
            <person name="Neafsey D."/>
            <person name="Birren B."/>
        </authorList>
    </citation>
    <scope>NUCLEOTIDE SEQUENCE [LARGE SCALE GENOMIC DNA]</scope>
    <source>
        <strain evidence="1 2">JM9A</strain>
    </source>
</reference>
<keyword evidence="2" id="KW-1185">Reference proteome</keyword>
<proteinExistence type="predicted"/>
<accession>A0ABV0F1I5</accession>
<name>A0ABV0F1I5_9ENTE</name>
<gene>
    <name evidence="1" type="ORF">BAU18_001507</name>
</gene>
<reference evidence="2" key="1">
    <citation type="submission" date="2016-06" db="EMBL/GenBank/DDBJ databases">
        <title>Four novel species of enterococci isolated from chicken manure.</title>
        <authorList>
            <person name="Van Tyne D."/>
        </authorList>
    </citation>
    <scope>NUCLEOTIDE SEQUENCE [LARGE SCALE GENOMIC DNA]</scope>
    <source>
        <strain evidence="2">JM9A</strain>
    </source>
</reference>
<evidence type="ECO:0000313" key="1">
    <source>
        <dbReference type="EMBL" id="MEO1781914.1"/>
    </source>
</evidence>
<protein>
    <submittedName>
        <fullName evidence="1">Uncharacterized protein</fullName>
    </submittedName>
</protein>
<comment type="caution">
    <text evidence="1">The sequence shown here is derived from an EMBL/GenBank/DDBJ whole genome shotgun (WGS) entry which is preliminary data.</text>
</comment>
<dbReference type="RefSeq" id="WP_161869209.1">
    <property type="nucleotide sequence ID" value="NZ_MAEI02000001.1"/>
</dbReference>
<organism evidence="1 2">
    <name type="scientific">Enterococcus diestrammenae</name>
    <dbReference type="NCBI Taxonomy" id="1155073"/>
    <lineage>
        <taxon>Bacteria</taxon>
        <taxon>Bacillati</taxon>
        <taxon>Bacillota</taxon>
        <taxon>Bacilli</taxon>
        <taxon>Lactobacillales</taxon>
        <taxon>Enterococcaceae</taxon>
        <taxon>Enterococcus</taxon>
    </lineage>
</organism>
<dbReference type="EMBL" id="MAEI02000001">
    <property type="protein sequence ID" value="MEO1781914.1"/>
    <property type="molecule type" value="Genomic_DNA"/>
</dbReference>
<evidence type="ECO:0000313" key="2">
    <source>
        <dbReference type="Proteomes" id="UP001429357"/>
    </source>
</evidence>
<dbReference type="Proteomes" id="UP001429357">
    <property type="component" value="Unassembled WGS sequence"/>
</dbReference>
<sequence length="64" mass="7732">MIEFTSKEDFLAAGLGFTDYFEEKLFEFYLKRDGYMYYDPVSMYMCDQNNQRIFYVEQGFIANS</sequence>